<evidence type="ECO:0000259" key="16">
    <source>
        <dbReference type="Pfam" id="PF22461"/>
    </source>
</evidence>
<keyword evidence="4" id="KW-1134">Transmembrane beta strand</keyword>
<keyword evidence="10" id="KW-0626">Porin</keyword>
<feature type="domain" description="SLBB" evidence="16">
    <location>
        <begin position="119"/>
        <end position="198"/>
    </location>
</feature>
<proteinExistence type="inferred from homology"/>
<evidence type="ECO:0000256" key="3">
    <source>
        <dbReference type="ARBA" id="ARBA00022448"/>
    </source>
</evidence>
<feature type="domain" description="Polysaccharide export protein N-terminal" evidence="15">
    <location>
        <begin position="26"/>
        <end position="116"/>
    </location>
</feature>
<comment type="caution">
    <text evidence="17">The sequence shown here is derived from an EMBL/GenBank/DDBJ whole genome shotgun (WGS) entry which is preliminary data.</text>
</comment>
<protein>
    <submittedName>
        <fullName evidence="17">Polysaccharide export outer membrane protein</fullName>
    </submittedName>
</protein>
<keyword evidence="6" id="KW-0812">Transmembrane</keyword>
<dbReference type="PANTHER" id="PTHR33619:SF3">
    <property type="entry name" value="POLYSACCHARIDE EXPORT PROTEIN GFCE-RELATED"/>
    <property type="match status" value="1"/>
</dbReference>
<keyword evidence="3" id="KW-0813">Transport</keyword>
<evidence type="ECO:0000256" key="10">
    <source>
        <dbReference type="ARBA" id="ARBA00023114"/>
    </source>
</evidence>
<comment type="subcellular location">
    <subcellularLocation>
        <location evidence="1">Cell outer membrane</location>
        <topology evidence="1">Multi-pass membrane protein</topology>
    </subcellularLocation>
</comment>
<reference evidence="18" key="1">
    <citation type="submission" date="2023-07" db="EMBL/GenBank/DDBJ databases">
        <title>Functional and genomic diversity of the sorghum phyllosphere microbiome.</title>
        <authorList>
            <person name="Shade A."/>
        </authorList>
    </citation>
    <scope>NUCLEOTIDE SEQUENCE [LARGE SCALE GENOMIC DNA]</scope>
    <source>
        <strain evidence="18">SORGH_AS_0422</strain>
    </source>
</reference>
<keyword evidence="7" id="KW-0732">Signal</keyword>
<evidence type="ECO:0000256" key="12">
    <source>
        <dbReference type="ARBA" id="ARBA00023139"/>
    </source>
</evidence>
<dbReference type="Proteomes" id="UP001258315">
    <property type="component" value="Unassembled WGS sequence"/>
</dbReference>
<evidence type="ECO:0000256" key="1">
    <source>
        <dbReference type="ARBA" id="ARBA00004571"/>
    </source>
</evidence>
<dbReference type="InterPro" id="IPR003715">
    <property type="entry name" value="Poly_export_N"/>
</dbReference>
<evidence type="ECO:0000256" key="11">
    <source>
        <dbReference type="ARBA" id="ARBA00023136"/>
    </source>
</evidence>
<dbReference type="Gene3D" id="3.10.560.10">
    <property type="entry name" value="Outer membrane lipoprotein wza domain like"/>
    <property type="match status" value="1"/>
</dbReference>
<comment type="similarity">
    <text evidence="2">Belongs to the BexD/CtrA/VexA family.</text>
</comment>
<dbReference type="RefSeq" id="WP_311952498.1">
    <property type="nucleotide sequence ID" value="NZ_JAVLVU010000001.1"/>
</dbReference>
<sequence>MFHTAKPVNVDSIKDVYVLQPGSDPDQKTHIITISDILSIRNLQNPNLISGLSSGMSFTSTILPYRVDADSTVALPVIGRVNLVGLTMLQAEKKLTEIYQKPPLMLRDPIINITVTNAKVTLLGEANRQGNFLLVKERTTLIELLGEAGGLNVRANKKTVQIIRGNPKNPQVIYVNLRNINALASDKLLLQNNDIIYIQPNRFSLGIDQLQQILPYISAVTLLINTGLLIDRITSR</sequence>
<evidence type="ECO:0000256" key="8">
    <source>
        <dbReference type="ARBA" id="ARBA00023047"/>
    </source>
</evidence>
<evidence type="ECO:0000256" key="9">
    <source>
        <dbReference type="ARBA" id="ARBA00023065"/>
    </source>
</evidence>
<keyword evidence="13" id="KW-0998">Cell outer membrane</keyword>
<keyword evidence="18" id="KW-1185">Reference proteome</keyword>
<evidence type="ECO:0000256" key="6">
    <source>
        <dbReference type="ARBA" id="ARBA00022692"/>
    </source>
</evidence>
<dbReference type="InterPro" id="IPR054765">
    <property type="entry name" value="SLBB_dom"/>
</dbReference>
<evidence type="ECO:0000256" key="2">
    <source>
        <dbReference type="ARBA" id="ARBA00009450"/>
    </source>
</evidence>
<evidence type="ECO:0000256" key="5">
    <source>
        <dbReference type="ARBA" id="ARBA00022597"/>
    </source>
</evidence>
<evidence type="ECO:0000256" key="4">
    <source>
        <dbReference type="ARBA" id="ARBA00022452"/>
    </source>
</evidence>
<dbReference type="Pfam" id="PF02563">
    <property type="entry name" value="Poly_export"/>
    <property type="match status" value="1"/>
</dbReference>
<evidence type="ECO:0000259" key="15">
    <source>
        <dbReference type="Pfam" id="PF02563"/>
    </source>
</evidence>
<evidence type="ECO:0000256" key="13">
    <source>
        <dbReference type="ARBA" id="ARBA00023237"/>
    </source>
</evidence>
<gene>
    <name evidence="17" type="ORF">QE417_003866</name>
</gene>
<organism evidence="17 18">
    <name type="scientific">Mucilaginibacter terrae</name>
    <dbReference type="NCBI Taxonomy" id="1955052"/>
    <lineage>
        <taxon>Bacteria</taxon>
        <taxon>Pseudomonadati</taxon>
        <taxon>Bacteroidota</taxon>
        <taxon>Sphingobacteriia</taxon>
        <taxon>Sphingobacteriales</taxon>
        <taxon>Sphingobacteriaceae</taxon>
        <taxon>Mucilaginibacter</taxon>
    </lineage>
</organism>
<dbReference type="InterPro" id="IPR049712">
    <property type="entry name" value="Poly_export"/>
</dbReference>
<keyword evidence="12" id="KW-0564">Palmitate</keyword>
<evidence type="ECO:0000256" key="7">
    <source>
        <dbReference type="ARBA" id="ARBA00022729"/>
    </source>
</evidence>
<evidence type="ECO:0000313" key="17">
    <source>
        <dbReference type="EMBL" id="MDT3404794.1"/>
    </source>
</evidence>
<dbReference type="Pfam" id="PF22461">
    <property type="entry name" value="SLBB_2"/>
    <property type="match status" value="1"/>
</dbReference>
<keyword evidence="8" id="KW-0625">Polysaccharide transport</keyword>
<keyword evidence="5" id="KW-0762">Sugar transport</keyword>
<dbReference type="PANTHER" id="PTHR33619">
    <property type="entry name" value="POLYSACCHARIDE EXPORT PROTEIN GFCE-RELATED"/>
    <property type="match status" value="1"/>
</dbReference>
<evidence type="ECO:0000313" key="18">
    <source>
        <dbReference type="Proteomes" id="UP001258315"/>
    </source>
</evidence>
<keyword evidence="9" id="KW-0406">Ion transport</keyword>
<keyword evidence="11" id="KW-0472">Membrane</keyword>
<evidence type="ECO:0000256" key="14">
    <source>
        <dbReference type="ARBA" id="ARBA00023288"/>
    </source>
</evidence>
<accession>A0ABU3GYD7</accession>
<name>A0ABU3GYD7_9SPHI</name>
<keyword evidence="14" id="KW-0449">Lipoprotein</keyword>
<dbReference type="EMBL" id="JAVLVU010000001">
    <property type="protein sequence ID" value="MDT3404794.1"/>
    <property type="molecule type" value="Genomic_DNA"/>
</dbReference>